<keyword evidence="3" id="KW-1185">Reference proteome</keyword>
<dbReference type="Proteomes" id="UP000327013">
    <property type="component" value="Unassembled WGS sequence"/>
</dbReference>
<sequence>MHPVDWSWGERVDCGPVFAPAPQPVPTSYFPPVISLQSSSTALPKPSAMAAAGRKRSRDETLTEEDYYDSSDMSRASASPPKIRPTGLRQDSQVEYGPGVTLLDPNNPVAALQAGSQNGTWAEEVSEQLRSSSIDESQRLRPMLEARKSARLHRDVPDVDNVRASWFAKHQDKSSLDTPGAQDLSGRIQLDEPEYDAASIALGVGWALIPSSDAMQAAIRGWTAFLEQRYPLTNVKFEWQKRSDPKAYLVGAVSRSSRTPGYFLFQEDLQCGKLVAKSWERALDNLRTLPMRFDDDTELLATDPAVIAAEQRERERTGSLARVTAANGSMDTDAPSMAEPYITNGMQGHIHQGHSKVASSAEAALMAVANQPYPSATFPVLGATPSVGAQAVPGDGGGMDLD</sequence>
<evidence type="ECO:0000313" key="3">
    <source>
        <dbReference type="Proteomes" id="UP000327013"/>
    </source>
</evidence>
<feature type="region of interest" description="Disordered" evidence="1">
    <location>
        <begin position="38"/>
        <end position="89"/>
    </location>
</feature>
<gene>
    <name evidence="2" type="ORF">FH972_023619</name>
</gene>
<evidence type="ECO:0000313" key="2">
    <source>
        <dbReference type="EMBL" id="KAB8349595.1"/>
    </source>
</evidence>
<name>A0A5N6KVP7_9ROSI</name>
<proteinExistence type="predicted"/>
<protein>
    <submittedName>
        <fullName evidence="2">Uncharacterized protein</fullName>
    </submittedName>
</protein>
<comment type="caution">
    <text evidence="2">The sequence shown here is derived from an EMBL/GenBank/DDBJ whole genome shotgun (WGS) entry which is preliminary data.</text>
</comment>
<dbReference type="OrthoDB" id="5359669at2759"/>
<dbReference type="EMBL" id="VIBQ01000014">
    <property type="protein sequence ID" value="KAB8349595.1"/>
    <property type="molecule type" value="Genomic_DNA"/>
</dbReference>
<accession>A0A5N6KVP7</accession>
<reference evidence="2 3" key="1">
    <citation type="submission" date="2019-06" db="EMBL/GenBank/DDBJ databases">
        <title>A chromosomal-level reference genome of Carpinus fangiana (Coryloideae, Betulaceae).</title>
        <authorList>
            <person name="Yang X."/>
            <person name="Wang Z."/>
            <person name="Zhang L."/>
            <person name="Hao G."/>
            <person name="Liu J."/>
            <person name="Yang Y."/>
        </authorList>
    </citation>
    <scope>NUCLEOTIDE SEQUENCE [LARGE SCALE GENOMIC DNA]</scope>
    <source>
        <strain evidence="2">Cfa_2016G</strain>
        <tissue evidence="2">Leaf</tissue>
    </source>
</reference>
<evidence type="ECO:0000256" key="1">
    <source>
        <dbReference type="SAM" id="MobiDB-lite"/>
    </source>
</evidence>
<organism evidence="2 3">
    <name type="scientific">Carpinus fangiana</name>
    <dbReference type="NCBI Taxonomy" id="176857"/>
    <lineage>
        <taxon>Eukaryota</taxon>
        <taxon>Viridiplantae</taxon>
        <taxon>Streptophyta</taxon>
        <taxon>Embryophyta</taxon>
        <taxon>Tracheophyta</taxon>
        <taxon>Spermatophyta</taxon>
        <taxon>Magnoliopsida</taxon>
        <taxon>eudicotyledons</taxon>
        <taxon>Gunneridae</taxon>
        <taxon>Pentapetalae</taxon>
        <taxon>rosids</taxon>
        <taxon>fabids</taxon>
        <taxon>Fagales</taxon>
        <taxon>Betulaceae</taxon>
        <taxon>Carpinus</taxon>
    </lineage>
</organism>
<dbReference type="AlphaFoldDB" id="A0A5N6KVP7"/>